<evidence type="ECO:0000313" key="2">
    <source>
        <dbReference type="EMBL" id="MZR31065.1"/>
    </source>
</evidence>
<accession>A0A6L8W7K9</accession>
<feature type="domain" description="SCP" evidence="1">
    <location>
        <begin position="9"/>
        <end position="112"/>
    </location>
</feature>
<dbReference type="PANTHER" id="PTHR31157">
    <property type="entry name" value="SCP DOMAIN-CONTAINING PROTEIN"/>
    <property type="match status" value="1"/>
</dbReference>
<organism evidence="2 3">
    <name type="scientific">Sneathiella litorea</name>
    <dbReference type="NCBI Taxonomy" id="2606216"/>
    <lineage>
        <taxon>Bacteria</taxon>
        <taxon>Pseudomonadati</taxon>
        <taxon>Pseudomonadota</taxon>
        <taxon>Alphaproteobacteria</taxon>
        <taxon>Sneathiellales</taxon>
        <taxon>Sneathiellaceae</taxon>
        <taxon>Sneathiella</taxon>
    </lineage>
</organism>
<dbReference type="RefSeq" id="WP_161315595.1">
    <property type="nucleotide sequence ID" value="NZ_WTUW01000002.1"/>
</dbReference>
<name>A0A6L8W7K9_9PROT</name>
<dbReference type="Proteomes" id="UP000476030">
    <property type="component" value="Unassembled WGS sequence"/>
</dbReference>
<dbReference type="InterPro" id="IPR014044">
    <property type="entry name" value="CAP_dom"/>
</dbReference>
<keyword evidence="3" id="KW-1185">Reference proteome</keyword>
<gene>
    <name evidence="2" type="ORF">GQE98_10520</name>
</gene>
<dbReference type="CDD" id="cd05379">
    <property type="entry name" value="CAP_bacterial"/>
    <property type="match status" value="1"/>
</dbReference>
<dbReference type="EMBL" id="WTUW01000002">
    <property type="protein sequence ID" value="MZR31065.1"/>
    <property type="molecule type" value="Genomic_DNA"/>
</dbReference>
<dbReference type="PANTHER" id="PTHR31157:SF1">
    <property type="entry name" value="SCP DOMAIN-CONTAINING PROTEIN"/>
    <property type="match status" value="1"/>
</dbReference>
<comment type="caution">
    <text evidence="2">The sequence shown here is derived from an EMBL/GenBank/DDBJ whole genome shotgun (WGS) entry which is preliminary data.</text>
</comment>
<reference evidence="2 3" key="1">
    <citation type="submission" date="2019-12" db="EMBL/GenBank/DDBJ databases">
        <title>Snethiella sp. nov. sp. isolated from sea sand.</title>
        <authorList>
            <person name="Kim J."/>
            <person name="Jeong S.E."/>
            <person name="Jung H.S."/>
            <person name="Jeon C.O."/>
        </authorList>
    </citation>
    <scope>NUCLEOTIDE SEQUENCE [LARGE SCALE GENOMIC DNA]</scope>
    <source>
        <strain evidence="2 3">DP05</strain>
    </source>
</reference>
<dbReference type="InterPro" id="IPR035940">
    <property type="entry name" value="CAP_sf"/>
</dbReference>
<proteinExistence type="predicted"/>
<dbReference type="AlphaFoldDB" id="A0A6L8W7K9"/>
<sequence length="132" mass="14031">MSLIADVIDCLNAERDQVSLPALAPNDLLMQTAREHAEFMDQKQVLSHTGADGSTFGQRIQGTGYNFSAAAENVALGAFDAAGVVTLWMNSPPHRANILNDKVTDVGLGISPAHPEAAKVSRYWSLSLAAPL</sequence>
<evidence type="ECO:0000259" key="1">
    <source>
        <dbReference type="Pfam" id="PF00188"/>
    </source>
</evidence>
<dbReference type="Pfam" id="PF00188">
    <property type="entry name" value="CAP"/>
    <property type="match status" value="1"/>
</dbReference>
<dbReference type="Gene3D" id="3.40.33.10">
    <property type="entry name" value="CAP"/>
    <property type="match status" value="1"/>
</dbReference>
<dbReference type="SUPFAM" id="SSF55797">
    <property type="entry name" value="PR-1-like"/>
    <property type="match status" value="1"/>
</dbReference>
<protein>
    <submittedName>
        <fullName evidence="2">CAP domain-containing protein</fullName>
    </submittedName>
</protein>
<evidence type="ECO:0000313" key="3">
    <source>
        <dbReference type="Proteomes" id="UP000476030"/>
    </source>
</evidence>